<gene>
    <name evidence="3" type="ORF">SAMN05216236_1746</name>
</gene>
<protein>
    <recommendedName>
        <fullName evidence="5">VPLPA-CTERM protein sorting domain-containing protein</fullName>
    </recommendedName>
</protein>
<accession>A0A1I7ED93</accession>
<evidence type="ECO:0000313" key="4">
    <source>
        <dbReference type="Proteomes" id="UP000182466"/>
    </source>
</evidence>
<evidence type="ECO:0000256" key="1">
    <source>
        <dbReference type="SAM" id="Phobius"/>
    </source>
</evidence>
<feature type="chain" id="PRO_5010344205" description="VPLPA-CTERM protein sorting domain-containing protein" evidence="2">
    <location>
        <begin position="22"/>
        <end position="216"/>
    </location>
</feature>
<feature type="transmembrane region" description="Helical" evidence="1">
    <location>
        <begin position="189"/>
        <end position="209"/>
    </location>
</feature>
<organism evidence="3 4">
    <name type="scientific">Sedimentitalea nanhaiensis</name>
    <dbReference type="NCBI Taxonomy" id="999627"/>
    <lineage>
        <taxon>Bacteria</taxon>
        <taxon>Pseudomonadati</taxon>
        <taxon>Pseudomonadota</taxon>
        <taxon>Alphaproteobacteria</taxon>
        <taxon>Rhodobacterales</taxon>
        <taxon>Paracoccaceae</taxon>
        <taxon>Sedimentitalea</taxon>
    </lineage>
</organism>
<dbReference type="EMBL" id="FPAW01000074">
    <property type="protein sequence ID" value="SFU21899.1"/>
    <property type="molecule type" value="Genomic_DNA"/>
</dbReference>
<keyword evidence="1" id="KW-0812">Transmembrane</keyword>
<dbReference type="Proteomes" id="UP000182466">
    <property type="component" value="Unassembled WGS sequence"/>
</dbReference>
<evidence type="ECO:0008006" key="5">
    <source>
        <dbReference type="Google" id="ProtNLM"/>
    </source>
</evidence>
<keyword evidence="4" id="KW-1185">Reference proteome</keyword>
<evidence type="ECO:0000313" key="3">
    <source>
        <dbReference type="EMBL" id="SFU21899.1"/>
    </source>
</evidence>
<evidence type="ECO:0000256" key="2">
    <source>
        <dbReference type="SAM" id="SignalP"/>
    </source>
</evidence>
<keyword evidence="1" id="KW-1133">Transmembrane helix</keyword>
<name>A0A1I7ED93_9RHOB</name>
<keyword evidence="2" id="KW-0732">Signal</keyword>
<feature type="signal peptide" evidence="2">
    <location>
        <begin position="1"/>
        <end position="21"/>
    </location>
</feature>
<reference evidence="3 4" key="1">
    <citation type="submission" date="2016-10" db="EMBL/GenBank/DDBJ databases">
        <authorList>
            <person name="de Groot N.N."/>
        </authorList>
    </citation>
    <scope>NUCLEOTIDE SEQUENCE [LARGE SCALE GENOMIC DNA]</scope>
    <source>
        <strain evidence="3 4">CGMCC 1.10959</strain>
    </source>
</reference>
<sequence>MFRLLMITGLLFGMHSTQAEAKTISYEFDVVGSSFSVGTLYESSRFGGDGTLREISHADPFYQEIMAAGAHRWSNLMGQTGHVAMRLQGDELELQTVDCHSGFLCSDLNRMSAFVGSTAFDLTGFRLMSVFGLGEWYLRGDPVTGEGSLSLVDGASGGGFYLNNNLYEYGMTTAGFNLRNLTITEIAPVPLPAAAPLLAIGLLTLGIGARRRSRIT</sequence>
<dbReference type="AlphaFoldDB" id="A0A1I7ED93"/>
<proteinExistence type="predicted"/>
<keyword evidence="1" id="KW-0472">Membrane</keyword>